<keyword evidence="3" id="KW-1185">Reference proteome</keyword>
<evidence type="ECO:0000259" key="2">
    <source>
        <dbReference type="PROSITE" id="PS01186"/>
    </source>
</evidence>
<sequence length="341" mass="37772">MYCNKCPTGKVLDCSGSGHLVYNNSTYECQCDGGYNGTSCEIGECPEKNTTLDTFYRTYTVVIGMDTSTDISEWVFKDVNETARIDETSVIWQYQLIIYTVENEVIPLYIGNNYEHFIRSLNYTKWDVNAFMDHAAIDLTRVYESAVSAVGRQSKGLISFYVETADITVTLSEFYSVAQQYRQQLYIFRKVNDECSPNEEVIKAAFSTGGCYISYSDGGKNIPQVFSDILGSETSLNIQSFNRAINTVTVENKAYAFMSGLEITGLGPTLLVNGLYKLSNGTYNINITNSTLNWISVVEINGTVPLHAILSSRKDDTDTAVGSDTTAAYQGISAKQSLPSL</sequence>
<evidence type="ECO:0000313" key="3">
    <source>
        <dbReference type="Proteomes" id="UP000095283"/>
    </source>
</evidence>
<dbReference type="Proteomes" id="UP000095283">
    <property type="component" value="Unplaced"/>
</dbReference>
<feature type="domain" description="EGF-like" evidence="1 2">
    <location>
        <begin position="29"/>
        <end position="40"/>
    </location>
</feature>
<accession>A0A1I7X6R7</accession>
<dbReference type="InterPro" id="IPR000742">
    <property type="entry name" value="EGF"/>
</dbReference>
<proteinExistence type="predicted"/>
<organism evidence="3 4">
    <name type="scientific">Heterorhabditis bacteriophora</name>
    <name type="common">Entomopathogenic nematode worm</name>
    <dbReference type="NCBI Taxonomy" id="37862"/>
    <lineage>
        <taxon>Eukaryota</taxon>
        <taxon>Metazoa</taxon>
        <taxon>Ecdysozoa</taxon>
        <taxon>Nematoda</taxon>
        <taxon>Chromadorea</taxon>
        <taxon>Rhabditida</taxon>
        <taxon>Rhabditina</taxon>
        <taxon>Rhabditomorpha</taxon>
        <taxon>Strongyloidea</taxon>
        <taxon>Heterorhabditidae</taxon>
        <taxon>Heterorhabditis</taxon>
    </lineage>
</organism>
<dbReference type="WBParaSite" id="Hba_13262">
    <property type="protein sequence ID" value="Hba_13262"/>
    <property type="gene ID" value="Hba_13262"/>
</dbReference>
<dbReference type="PROSITE" id="PS01186">
    <property type="entry name" value="EGF_2"/>
    <property type="match status" value="1"/>
</dbReference>
<name>A0A1I7X6R7_HETBA</name>
<evidence type="ECO:0000259" key="1">
    <source>
        <dbReference type="PROSITE" id="PS00022"/>
    </source>
</evidence>
<protein>
    <submittedName>
        <fullName evidence="4">EGF-like domain-containing protein</fullName>
    </submittedName>
</protein>
<dbReference type="AlphaFoldDB" id="A0A1I7X6R7"/>
<evidence type="ECO:0000313" key="4">
    <source>
        <dbReference type="WBParaSite" id="Hba_13262"/>
    </source>
</evidence>
<reference evidence="4" key="1">
    <citation type="submission" date="2016-11" db="UniProtKB">
        <authorList>
            <consortium name="WormBaseParasite"/>
        </authorList>
    </citation>
    <scope>IDENTIFICATION</scope>
</reference>
<dbReference type="PROSITE" id="PS00022">
    <property type="entry name" value="EGF_1"/>
    <property type="match status" value="1"/>
</dbReference>